<evidence type="ECO:0000256" key="4">
    <source>
        <dbReference type="ARBA" id="ARBA00022777"/>
    </source>
</evidence>
<dbReference type="OrthoDB" id="9805030at2"/>
<evidence type="ECO:0000256" key="6">
    <source>
        <dbReference type="RuleBase" id="RU003330"/>
    </source>
</evidence>
<dbReference type="HAMAP" id="MF_00235">
    <property type="entry name" value="Adenylate_kinase_Adk"/>
    <property type="match status" value="1"/>
</dbReference>
<dbReference type="InterPro" id="IPR000850">
    <property type="entry name" value="Adenylat/UMP-CMP_kin"/>
</dbReference>
<organism evidence="8 9">
    <name type="scientific">Ornithobacterium rhinotracheale</name>
    <dbReference type="NCBI Taxonomy" id="28251"/>
    <lineage>
        <taxon>Bacteria</taxon>
        <taxon>Pseudomonadati</taxon>
        <taxon>Bacteroidota</taxon>
        <taxon>Flavobacteriia</taxon>
        <taxon>Flavobacteriales</taxon>
        <taxon>Weeksellaceae</taxon>
        <taxon>Ornithobacterium</taxon>
    </lineage>
</organism>
<dbReference type="NCBIfam" id="NF011105">
    <property type="entry name" value="PRK14532.1"/>
    <property type="match status" value="1"/>
</dbReference>
<feature type="binding site" evidence="5">
    <location>
        <position position="37"/>
    </location>
    <ligand>
        <name>AMP</name>
        <dbReference type="ChEBI" id="CHEBI:456215"/>
    </ligand>
</feature>
<dbReference type="InterPro" id="IPR033690">
    <property type="entry name" value="Adenylat_kinase_CS"/>
</dbReference>
<dbReference type="PROSITE" id="PS00113">
    <property type="entry name" value="ADENYLATE_KINASE"/>
    <property type="match status" value="1"/>
</dbReference>
<dbReference type="EMBL" id="CP035107">
    <property type="protein sequence ID" value="QAR31062.1"/>
    <property type="molecule type" value="Genomic_DNA"/>
</dbReference>
<dbReference type="EC" id="2.7.4.3" evidence="5 7"/>
<feature type="binding site" evidence="5">
    <location>
        <position position="129"/>
    </location>
    <ligand>
        <name>ATP</name>
        <dbReference type="ChEBI" id="CHEBI:30616"/>
    </ligand>
</feature>
<evidence type="ECO:0000256" key="5">
    <source>
        <dbReference type="HAMAP-Rule" id="MF_00235"/>
    </source>
</evidence>
<keyword evidence="2 5" id="KW-0545">Nucleotide biosynthesis</keyword>
<comment type="domain">
    <text evidence="5">Consists of three domains, a large central CORE domain and two small peripheral domains, NMPbind and LID, which undergo movements during catalysis. The LID domain closes over the site of phosphoryl transfer upon ATP binding. Assembling and dissambling the active center during each catalytic cycle provides an effective means to prevent ATP hydrolysis.</text>
</comment>
<dbReference type="InterPro" id="IPR027417">
    <property type="entry name" value="P-loop_NTPase"/>
</dbReference>
<gene>
    <name evidence="5" type="primary">adk</name>
    <name evidence="8" type="ORF">EQP59_06810</name>
</gene>
<evidence type="ECO:0000256" key="3">
    <source>
        <dbReference type="ARBA" id="ARBA00022741"/>
    </source>
</evidence>
<comment type="subcellular location">
    <subcellularLocation>
        <location evidence="5 7">Cytoplasm</location>
    </subcellularLocation>
</comment>
<dbReference type="Proteomes" id="UP000287701">
    <property type="component" value="Chromosome"/>
</dbReference>
<evidence type="ECO:0000256" key="2">
    <source>
        <dbReference type="ARBA" id="ARBA00022727"/>
    </source>
</evidence>
<dbReference type="SUPFAM" id="SSF52540">
    <property type="entry name" value="P-loop containing nucleoside triphosphate hydrolases"/>
    <property type="match status" value="1"/>
</dbReference>
<evidence type="ECO:0000256" key="1">
    <source>
        <dbReference type="ARBA" id="ARBA00022679"/>
    </source>
</evidence>
<feature type="binding site" evidence="5">
    <location>
        <begin position="86"/>
        <end position="89"/>
    </location>
    <ligand>
        <name>AMP</name>
        <dbReference type="ChEBI" id="CHEBI:456215"/>
    </ligand>
</feature>
<dbReference type="NCBIfam" id="NF011100">
    <property type="entry name" value="PRK14527.1"/>
    <property type="match status" value="1"/>
</dbReference>
<dbReference type="GO" id="GO:0005524">
    <property type="term" value="F:ATP binding"/>
    <property type="evidence" value="ECO:0007669"/>
    <property type="project" value="UniProtKB-UniRule"/>
</dbReference>
<accession>A0A410JSC9</accession>
<evidence type="ECO:0000313" key="9">
    <source>
        <dbReference type="Proteomes" id="UP000287701"/>
    </source>
</evidence>
<evidence type="ECO:0000313" key="8">
    <source>
        <dbReference type="EMBL" id="QAR31062.1"/>
    </source>
</evidence>
<dbReference type="UniPathway" id="UPA00588">
    <property type="reaction ID" value="UER00649"/>
</dbReference>
<keyword evidence="4 5" id="KW-0418">Kinase</keyword>
<evidence type="ECO:0000256" key="7">
    <source>
        <dbReference type="RuleBase" id="RU003331"/>
    </source>
</evidence>
<dbReference type="AlphaFoldDB" id="A0A410JSC9"/>
<dbReference type="Gene3D" id="3.40.50.300">
    <property type="entry name" value="P-loop containing nucleotide triphosphate hydrolases"/>
    <property type="match status" value="1"/>
</dbReference>
<comment type="pathway">
    <text evidence="5">Purine metabolism; AMP biosynthesis via salvage pathway; AMP from ADP: step 1/1.</text>
</comment>
<dbReference type="NCBIfam" id="NF001381">
    <property type="entry name" value="PRK00279.1-3"/>
    <property type="match status" value="1"/>
</dbReference>
<dbReference type="GO" id="GO:0005737">
    <property type="term" value="C:cytoplasm"/>
    <property type="evidence" value="ECO:0007669"/>
    <property type="project" value="UniProtKB-SubCell"/>
</dbReference>
<name>A0A410JSC9_ORNRH</name>
<dbReference type="Pfam" id="PF00406">
    <property type="entry name" value="ADK"/>
    <property type="match status" value="1"/>
</dbReference>
<feature type="region of interest" description="NMP" evidence="5">
    <location>
        <begin position="31"/>
        <end position="60"/>
    </location>
</feature>
<keyword evidence="5" id="KW-0963">Cytoplasm</keyword>
<keyword evidence="3 5" id="KW-0547">Nucleotide-binding</keyword>
<dbReference type="PRINTS" id="PR00094">
    <property type="entry name" value="ADENYLTKNASE"/>
</dbReference>
<dbReference type="GO" id="GO:0004017">
    <property type="term" value="F:AMP kinase activity"/>
    <property type="evidence" value="ECO:0007669"/>
    <property type="project" value="UniProtKB-UniRule"/>
</dbReference>
<keyword evidence="5 7" id="KW-0067">ATP-binding</keyword>
<reference evidence="8 9" key="1">
    <citation type="submission" date="2019-01" db="EMBL/GenBank/DDBJ databases">
        <title>Whole Genome of Ornithobacterium rhinotracheale FARPER-174b.</title>
        <authorList>
            <person name="Tataje-Lavanda L.A."/>
            <person name="Montalvan A."/>
            <person name="Montesinos R."/>
            <person name="Zimic M."/>
            <person name="Fernandez-Sanchez M."/>
            <person name="Fernandez-Diaz M."/>
        </authorList>
    </citation>
    <scope>NUCLEOTIDE SEQUENCE [LARGE SCALE GENOMIC DNA]</scope>
    <source>
        <strain evidence="8 9">FARPER-174b</strain>
    </source>
</reference>
<dbReference type="RefSeq" id="WP_128501513.1">
    <property type="nucleotide sequence ID" value="NZ_CP035107.1"/>
</dbReference>
<proteinExistence type="inferred from homology"/>
<sequence>MKNIVLFGPPGSGKGTQAQLLIDKYGWVQLSTGDMFRHHIKNETELGLLAKSYMDKGNLVPDEVTINMLKEELSKHKEAKGIIFDGFPRTTPQAEALDEIVKEILGHEIHATLALAVEDETLVQRILERGKTSGRSDDASEEIIRNRIKEYYNKTNPVAEHYKKQNKWNEVNGEGTFEEITQRLIEKIKQLD</sequence>
<dbReference type="GO" id="GO:0044209">
    <property type="term" value="P:AMP salvage"/>
    <property type="evidence" value="ECO:0007669"/>
    <property type="project" value="UniProtKB-UniRule"/>
</dbReference>
<dbReference type="CDD" id="cd01428">
    <property type="entry name" value="ADK"/>
    <property type="match status" value="1"/>
</dbReference>
<comment type="similarity">
    <text evidence="5 6">Belongs to the adenylate kinase family.</text>
</comment>
<feature type="binding site" evidence="5">
    <location>
        <begin position="11"/>
        <end position="16"/>
    </location>
    <ligand>
        <name>ATP</name>
        <dbReference type="ChEBI" id="CHEBI:30616"/>
    </ligand>
</feature>
<keyword evidence="1 5" id="KW-0808">Transferase</keyword>
<feature type="binding site" evidence="5">
    <location>
        <position position="175"/>
    </location>
    <ligand>
        <name>ATP</name>
        <dbReference type="ChEBI" id="CHEBI:30616"/>
    </ligand>
</feature>
<comment type="function">
    <text evidence="5">Catalyzes the reversible transfer of the terminal phosphate group between ATP and AMP. Plays an important role in cellular energy homeostasis and in adenine nucleotide metabolism.</text>
</comment>
<feature type="binding site" evidence="5">
    <location>
        <position position="147"/>
    </location>
    <ligand>
        <name>AMP</name>
        <dbReference type="ChEBI" id="CHEBI:456215"/>
    </ligand>
</feature>
<comment type="caution">
    <text evidence="5">Lacks conserved residue(s) required for the propagation of feature annotation.</text>
</comment>
<comment type="catalytic activity">
    <reaction evidence="5 7">
        <text>AMP + ATP = 2 ADP</text>
        <dbReference type="Rhea" id="RHEA:12973"/>
        <dbReference type="ChEBI" id="CHEBI:30616"/>
        <dbReference type="ChEBI" id="CHEBI:456215"/>
        <dbReference type="ChEBI" id="CHEBI:456216"/>
        <dbReference type="EC" id="2.7.4.3"/>
    </reaction>
</comment>
<feature type="binding site" evidence="5">
    <location>
        <position position="32"/>
    </location>
    <ligand>
        <name>AMP</name>
        <dbReference type="ChEBI" id="CHEBI:456215"/>
    </ligand>
</feature>
<feature type="binding site" evidence="5">
    <location>
        <position position="135"/>
    </location>
    <ligand>
        <name>AMP</name>
        <dbReference type="ChEBI" id="CHEBI:456215"/>
    </ligand>
</feature>
<feature type="binding site" evidence="5">
    <location>
        <position position="93"/>
    </location>
    <ligand>
        <name>AMP</name>
        <dbReference type="ChEBI" id="CHEBI:456215"/>
    </ligand>
</feature>
<feature type="binding site" evidence="5">
    <location>
        <begin position="58"/>
        <end position="60"/>
    </location>
    <ligand>
        <name>AMP</name>
        <dbReference type="ChEBI" id="CHEBI:456215"/>
    </ligand>
</feature>
<comment type="subunit">
    <text evidence="5 7">Monomer.</text>
</comment>
<dbReference type="PANTHER" id="PTHR23359">
    <property type="entry name" value="NUCLEOTIDE KINASE"/>
    <property type="match status" value="1"/>
</dbReference>
<protein>
    <recommendedName>
        <fullName evidence="5 7">Adenylate kinase</fullName>
        <shortName evidence="5">AK</shortName>
        <ecNumber evidence="5 7">2.7.4.3</ecNumber>
    </recommendedName>
    <alternativeName>
        <fullName evidence="5">ATP-AMP transphosphorylase</fullName>
    </alternativeName>
    <alternativeName>
        <fullName evidence="5">ATP:AMP phosphotransferase</fullName>
    </alternativeName>
    <alternativeName>
        <fullName evidence="5">Adenylate monophosphate kinase</fullName>
    </alternativeName>
</protein>